<dbReference type="RefSeq" id="WP_377001517.1">
    <property type="nucleotide sequence ID" value="NZ_JBHSQE010000009.1"/>
</dbReference>
<proteinExistence type="predicted"/>
<evidence type="ECO:0000313" key="2">
    <source>
        <dbReference type="Proteomes" id="UP001596244"/>
    </source>
</evidence>
<dbReference type="EMBL" id="JBHSQE010000009">
    <property type="protein sequence ID" value="MFC6146868.1"/>
    <property type="molecule type" value="Genomic_DNA"/>
</dbReference>
<comment type="caution">
    <text evidence="1">The sequence shown here is derived from an EMBL/GenBank/DDBJ whole genome shotgun (WGS) entry which is preliminary data.</text>
</comment>
<organism evidence="1 2">
    <name type="scientific">Corynebacterium nasicanis</name>
    <dbReference type="NCBI Taxonomy" id="1448267"/>
    <lineage>
        <taxon>Bacteria</taxon>
        <taxon>Bacillati</taxon>
        <taxon>Actinomycetota</taxon>
        <taxon>Actinomycetes</taxon>
        <taxon>Mycobacteriales</taxon>
        <taxon>Corynebacteriaceae</taxon>
        <taxon>Corynebacterium</taxon>
    </lineage>
</organism>
<sequence>MTTRAFNPRTVTLNAAIRVERTEQATILAVPRYLEDFAHARRPSLRERLFSRRGPYRAAQAG</sequence>
<dbReference type="Proteomes" id="UP001596244">
    <property type="component" value="Unassembled WGS sequence"/>
</dbReference>
<reference evidence="2" key="1">
    <citation type="journal article" date="2019" name="Int. J. Syst. Evol. Microbiol.">
        <title>The Global Catalogue of Microorganisms (GCM) 10K type strain sequencing project: providing services to taxonomists for standard genome sequencing and annotation.</title>
        <authorList>
            <consortium name="The Broad Institute Genomics Platform"/>
            <consortium name="The Broad Institute Genome Sequencing Center for Infectious Disease"/>
            <person name="Wu L."/>
            <person name="Ma J."/>
        </authorList>
    </citation>
    <scope>NUCLEOTIDE SEQUENCE [LARGE SCALE GENOMIC DNA]</scope>
    <source>
        <strain evidence="2">CCUG 51943</strain>
    </source>
</reference>
<name>A0ABW1QED9_9CORY</name>
<evidence type="ECO:0000313" key="1">
    <source>
        <dbReference type="EMBL" id="MFC6146868.1"/>
    </source>
</evidence>
<accession>A0ABW1QED9</accession>
<gene>
    <name evidence="1" type="ORF">ACFPUZ_08620</name>
</gene>
<keyword evidence="2" id="KW-1185">Reference proteome</keyword>
<protein>
    <submittedName>
        <fullName evidence="1">Uncharacterized protein</fullName>
    </submittedName>
</protein>